<evidence type="ECO:0000256" key="1">
    <source>
        <dbReference type="ARBA" id="ARBA00023002"/>
    </source>
</evidence>
<dbReference type="GO" id="GO:0016616">
    <property type="term" value="F:oxidoreductase activity, acting on the CH-OH group of donors, NAD or NADP as acceptor"/>
    <property type="evidence" value="ECO:0007669"/>
    <property type="project" value="InterPro"/>
</dbReference>
<dbReference type="InterPro" id="IPR036291">
    <property type="entry name" value="NAD(P)-bd_dom_sf"/>
</dbReference>
<keyword evidence="4" id="KW-1185">Reference proteome</keyword>
<dbReference type="PANTHER" id="PTHR10366">
    <property type="entry name" value="NAD DEPENDENT EPIMERASE/DEHYDRATASE"/>
    <property type="match status" value="1"/>
</dbReference>
<dbReference type="InterPro" id="IPR050425">
    <property type="entry name" value="NAD(P)_dehydrat-like"/>
</dbReference>
<dbReference type="Gene3D" id="3.40.50.720">
    <property type="entry name" value="NAD(P)-binding Rossmann-like Domain"/>
    <property type="match status" value="1"/>
</dbReference>
<dbReference type="Pfam" id="PF01073">
    <property type="entry name" value="3Beta_HSD"/>
    <property type="match status" value="1"/>
</dbReference>
<organism evidence="3 4">
    <name type="scientific">Cyanidium caldarium</name>
    <name type="common">Red alga</name>
    <dbReference type="NCBI Taxonomy" id="2771"/>
    <lineage>
        <taxon>Eukaryota</taxon>
        <taxon>Rhodophyta</taxon>
        <taxon>Bangiophyceae</taxon>
        <taxon>Cyanidiales</taxon>
        <taxon>Cyanidiaceae</taxon>
        <taxon>Cyanidium</taxon>
    </lineage>
</organism>
<feature type="domain" description="3-beta hydroxysteroid dehydrogenase/isomerase" evidence="2">
    <location>
        <begin position="14"/>
        <end position="285"/>
    </location>
</feature>
<dbReference type="AlphaFoldDB" id="A0AAV9IUN4"/>
<gene>
    <name evidence="3" type="ORF">CDCA_CDCA06G1876</name>
</gene>
<dbReference type="InterPro" id="IPR002225">
    <property type="entry name" value="3Beta_OHSteriod_DH/Estase"/>
</dbReference>
<evidence type="ECO:0000313" key="3">
    <source>
        <dbReference type="EMBL" id="KAK4535851.1"/>
    </source>
</evidence>
<evidence type="ECO:0000313" key="4">
    <source>
        <dbReference type="Proteomes" id="UP001301350"/>
    </source>
</evidence>
<sequence>MPSDPPSWSEVVVVVVGGSGYLGAQLVRQLLHGSDAGDGPLPASRRYPGVRSVRVVDVQPPPSDWRHHPHISFFAARVGGNSTLGGSSSLSYASAFEGAHVCFYVASADSRTLRYGDAYATNVRGALDCLQLAQKYHLRAFVLTSSHNVVCAFDRDLCDADEHTAPIPPRHRDVYSATKAEAERRILASDGRTTGVRTCAIRPAGIYGPGERLHFNRNYQLAKYCGFHHVRLWPHRPQCMDWVQVASLADAHIWAAQALLTASSSSAAAAAATAVAGHAFFISDAGGPVLVQGVFESVLAAAGIPLPRWYVYVPWQLMYAFGWCMEMAARALADKPVLMRMEVLKAVRVHSFRYDAATAAFGYRPRFRTADGLAHWAQRIRSGVVRLDTAVIGCDEVRRLWQQATWLLWMSLAALILLCRAGHAVLKMA</sequence>
<dbReference type="GO" id="GO:0006694">
    <property type="term" value="P:steroid biosynthetic process"/>
    <property type="evidence" value="ECO:0007669"/>
    <property type="project" value="InterPro"/>
</dbReference>
<keyword evidence="1" id="KW-0560">Oxidoreductase</keyword>
<evidence type="ECO:0000259" key="2">
    <source>
        <dbReference type="Pfam" id="PF01073"/>
    </source>
</evidence>
<proteinExistence type="predicted"/>
<protein>
    <recommendedName>
        <fullName evidence="2">3-beta hydroxysteroid dehydrogenase/isomerase domain-containing protein</fullName>
    </recommendedName>
</protein>
<accession>A0AAV9IUN4</accession>
<name>A0AAV9IUN4_CYACA</name>
<dbReference type="EMBL" id="JANCYW010000006">
    <property type="protein sequence ID" value="KAK4535851.1"/>
    <property type="molecule type" value="Genomic_DNA"/>
</dbReference>
<comment type="caution">
    <text evidence="3">The sequence shown here is derived from an EMBL/GenBank/DDBJ whole genome shotgun (WGS) entry which is preliminary data.</text>
</comment>
<dbReference type="Proteomes" id="UP001301350">
    <property type="component" value="Unassembled WGS sequence"/>
</dbReference>
<dbReference type="SUPFAM" id="SSF51735">
    <property type="entry name" value="NAD(P)-binding Rossmann-fold domains"/>
    <property type="match status" value="1"/>
</dbReference>
<reference evidence="3 4" key="1">
    <citation type="submission" date="2022-07" db="EMBL/GenBank/DDBJ databases">
        <title>Genome-wide signatures of adaptation to extreme environments.</title>
        <authorList>
            <person name="Cho C.H."/>
            <person name="Yoon H.S."/>
        </authorList>
    </citation>
    <scope>NUCLEOTIDE SEQUENCE [LARGE SCALE GENOMIC DNA]</scope>
    <source>
        <strain evidence="3 4">DBV 063 E5</strain>
    </source>
</reference>
<dbReference type="PANTHER" id="PTHR10366:SF564">
    <property type="entry name" value="STEROL-4-ALPHA-CARBOXYLATE 3-DEHYDROGENASE, DECARBOXYLATING"/>
    <property type="match status" value="1"/>
</dbReference>